<dbReference type="EMBL" id="JAXUIC010000011">
    <property type="protein sequence ID" value="KAK4562763.1"/>
    <property type="molecule type" value="Genomic_DNA"/>
</dbReference>
<comment type="caution">
    <text evidence="2">The sequence shown here is derived from an EMBL/GenBank/DDBJ whole genome shotgun (WGS) entry which is preliminary data.</text>
</comment>
<dbReference type="PROSITE" id="PS51277">
    <property type="entry name" value="BURP"/>
    <property type="match status" value="1"/>
</dbReference>
<protein>
    <recommendedName>
        <fullName evidence="1">BURP domain-containing protein</fullName>
    </recommendedName>
</protein>
<name>A0AAN7E4P8_QUERU</name>
<dbReference type="InterPro" id="IPR044816">
    <property type="entry name" value="BURP"/>
</dbReference>
<evidence type="ECO:0000313" key="3">
    <source>
        <dbReference type="Proteomes" id="UP001324115"/>
    </source>
</evidence>
<evidence type="ECO:0000259" key="1">
    <source>
        <dbReference type="PROSITE" id="PS51277"/>
    </source>
</evidence>
<gene>
    <name evidence="2" type="ORF">RGQ29_005318</name>
</gene>
<dbReference type="SMART" id="SM01045">
    <property type="entry name" value="BURP"/>
    <property type="match status" value="1"/>
</dbReference>
<evidence type="ECO:0000313" key="2">
    <source>
        <dbReference type="EMBL" id="KAK4562763.1"/>
    </source>
</evidence>
<dbReference type="Proteomes" id="UP001324115">
    <property type="component" value="Unassembled WGS sequence"/>
</dbReference>
<sequence length="208" mass="23358">MPLNFPVKEFPQFLPREEADYIPFSMAQLPNVLQLLSVPIDSPNARAMEATLHECEVTPIPGEIKHCATSLESMLDFVRRVMGSWANPNVLTTTVHPTMSTALTQNYSVLRVSKEIYAPKWVACHPLPYPYLTFFCHFTENTKIFKVLLGGENGHKVESAAVCHNTSGWDPNHIIFRELGLNYGSTSVCHFLAKYHLVWVPSPTTASI</sequence>
<dbReference type="PANTHER" id="PTHR31236">
    <property type="entry name" value="BURP DOMAIN PROTEIN USPL1-LIKE"/>
    <property type="match status" value="1"/>
</dbReference>
<dbReference type="InterPro" id="IPR004873">
    <property type="entry name" value="BURP_dom"/>
</dbReference>
<feature type="domain" description="BURP" evidence="1">
    <location>
        <begin position="1"/>
        <end position="202"/>
    </location>
</feature>
<organism evidence="2 3">
    <name type="scientific">Quercus rubra</name>
    <name type="common">Northern red oak</name>
    <name type="synonym">Quercus borealis</name>
    <dbReference type="NCBI Taxonomy" id="3512"/>
    <lineage>
        <taxon>Eukaryota</taxon>
        <taxon>Viridiplantae</taxon>
        <taxon>Streptophyta</taxon>
        <taxon>Embryophyta</taxon>
        <taxon>Tracheophyta</taxon>
        <taxon>Spermatophyta</taxon>
        <taxon>Magnoliopsida</taxon>
        <taxon>eudicotyledons</taxon>
        <taxon>Gunneridae</taxon>
        <taxon>Pentapetalae</taxon>
        <taxon>rosids</taxon>
        <taxon>fabids</taxon>
        <taxon>Fagales</taxon>
        <taxon>Fagaceae</taxon>
        <taxon>Quercus</taxon>
    </lineage>
</organism>
<proteinExistence type="predicted"/>
<reference evidence="2 3" key="1">
    <citation type="journal article" date="2023" name="G3 (Bethesda)">
        <title>A haplotype-resolved chromosome-scale genome for Quercus rubra L. provides insights into the genetics of adaptive traits for red oak species.</title>
        <authorList>
            <person name="Kapoor B."/>
            <person name="Jenkins J."/>
            <person name="Schmutz J."/>
            <person name="Zhebentyayeva T."/>
            <person name="Kuelheim C."/>
            <person name="Coggeshall M."/>
            <person name="Heim C."/>
            <person name="Lasky J.R."/>
            <person name="Leites L."/>
            <person name="Islam-Faridi N."/>
            <person name="Romero-Severson J."/>
            <person name="DeLeo V.L."/>
            <person name="Lucas S.M."/>
            <person name="Lazic D."/>
            <person name="Gailing O."/>
            <person name="Carlson J."/>
            <person name="Staton M."/>
        </authorList>
    </citation>
    <scope>NUCLEOTIDE SEQUENCE [LARGE SCALE GENOMIC DNA]</scope>
    <source>
        <strain evidence="2">Pseudo-F2</strain>
    </source>
</reference>
<keyword evidence="3" id="KW-1185">Reference proteome</keyword>
<dbReference type="AlphaFoldDB" id="A0AAN7E4P8"/>
<accession>A0AAN7E4P8</accession>
<dbReference type="PANTHER" id="PTHR31236:SF59">
    <property type="entry name" value="BURP DOMAIN PROTEIN"/>
    <property type="match status" value="1"/>
</dbReference>
<dbReference type="Pfam" id="PF03181">
    <property type="entry name" value="BURP"/>
    <property type="match status" value="1"/>
</dbReference>